<feature type="domain" description="Putative Flp pilus-assembly TadG-like N-terminal" evidence="2">
    <location>
        <begin position="20"/>
        <end position="64"/>
    </location>
</feature>
<reference evidence="3 4" key="1">
    <citation type="submission" date="2022-07" db="EMBL/GenBank/DDBJ databases">
        <authorList>
            <person name="Xamxidin M."/>
            <person name="Wu M."/>
        </authorList>
    </citation>
    <scope>NUCLEOTIDE SEQUENCE [LARGE SCALE GENOMIC DNA]</scope>
    <source>
        <strain evidence="3 4">NBRC 111650</strain>
    </source>
</reference>
<keyword evidence="1" id="KW-0472">Membrane</keyword>
<gene>
    <name evidence="3" type="ORF">NQT62_14195</name>
</gene>
<proteinExistence type="predicted"/>
<comment type="caution">
    <text evidence="3">The sequence shown here is derived from an EMBL/GenBank/DDBJ whole genome shotgun (WGS) entry which is preliminary data.</text>
</comment>
<evidence type="ECO:0000259" key="2">
    <source>
        <dbReference type="Pfam" id="PF13400"/>
    </source>
</evidence>
<keyword evidence="4" id="KW-1185">Reference proteome</keyword>
<dbReference type="EMBL" id="JANIGO010000005">
    <property type="protein sequence ID" value="MCQ8897589.1"/>
    <property type="molecule type" value="Genomic_DNA"/>
</dbReference>
<dbReference type="InterPro" id="IPR028087">
    <property type="entry name" value="Tad_N"/>
</dbReference>
<name>A0ABT1WJB2_9BURK</name>
<dbReference type="RefSeq" id="WP_256765393.1">
    <property type="nucleotide sequence ID" value="NZ_JANIGO010000005.1"/>
</dbReference>
<protein>
    <recommendedName>
        <fullName evidence="2">Putative Flp pilus-assembly TadG-like N-terminal domain-containing protein</fullName>
    </recommendedName>
</protein>
<evidence type="ECO:0000313" key="3">
    <source>
        <dbReference type="EMBL" id="MCQ8897589.1"/>
    </source>
</evidence>
<accession>A0ABT1WJB2</accession>
<evidence type="ECO:0000256" key="1">
    <source>
        <dbReference type="SAM" id="Phobius"/>
    </source>
</evidence>
<dbReference type="Pfam" id="PF13400">
    <property type="entry name" value="Tad"/>
    <property type="match status" value="1"/>
</dbReference>
<feature type="transmembrane region" description="Helical" evidence="1">
    <location>
        <begin position="21"/>
        <end position="46"/>
    </location>
</feature>
<keyword evidence="1" id="KW-0812">Transmembrane</keyword>
<keyword evidence="1" id="KW-1133">Transmembrane helix</keyword>
<sequence>MHAFETRLNRNRHVRHQSGATYLLALFILGMTIAAFGVFGVGQVVWEREEVQRIADLTAKVAASQIDDAANGFQAARDYASKNGLKAGSDQITINCVVKGTNSALSAGSCQQSVLVTVTRTVPAAFLTNKPVKAIAEATVTPFISGIVGTNLLALNTQGSALSPLFSALGTRLNLNAVGFQQLLTSDAQIDLLQLGTKLNVFQAGDTLNLDTLLNANVTAAKVLKAALNVAGNGAPNVSIPNGGELNNVTFQMSKILTGPSTAVAGDLTGATVSLGNIAYTTALAAATGIPAGVIQVNMGTLLRISVLSPPQMFVAKKSLNSGAVLASAKTEQISVSTSINNLMDLTATSGGGRVDVKGIECRLPQSDSATLADLYSTPLTASLSIPTVANVNTSLASGSASNVEFAGYPDPTVSGSYSFEAQKGLNTLSTNLTANVLGLNLPILLINNPLKAALNVVGSTLDTALDVIGLDVNRVTVQINGMDCFSTAVLTR</sequence>
<evidence type="ECO:0000313" key="4">
    <source>
        <dbReference type="Proteomes" id="UP001204142"/>
    </source>
</evidence>
<organism evidence="3 4">
    <name type="scientific">Limnobacter humi</name>
    <dbReference type="NCBI Taxonomy" id="1778671"/>
    <lineage>
        <taxon>Bacteria</taxon>
        <taxon>Pseudomonadati</taxon>
        <taxon>Pseudomonadota</taxon>
        <taxon>Betaproteobacteria</taxon>
        <taxon>Burkholderiales</taxon>
        <taxon>Burkholderiaceae</taxon>
        <taxon>Limnobacter</taxon>
    </lineage>
</organism>
<dbReference type="Proteomes" id="UP001204142">
    <property type="component" value="Unassembled WGS sequence"/>
</dbReference>